<comment type="caution">
    <text evidence="2">The sequence shown here is derived from an EMBL/GenBank/DDBJ whole genome shotgun (WGS) entry which is preliminary data.</text>
</comment>
<keyword evidence="1" id="KW-0812">Transmembrane</keyword>
<evidence type="ECO:0000313" key="3">
    <source>
        <dbReference type="Proteomes" id="UP000295124"/>
    </source>
</evidence>
<keyword evidence="3" id="KW-1185">Reference proteome</keyword>
<proteinExistence type="predicted"/>
<name>A0A4R4YFQ9_9ACTN</name>
<keyword evidence="1" id="KW-1133">Transmembrane helix</keyword>
<protein>
    <submittedName>
        <fullName evidence="2">Uncharacterized protein</fullName>
    </submittedName>
</protein>
<gene>
    <name evidence="2" type="ORF">E1263_41590</name>
</gene>
<organism evidence="2 3">
    <name type="scientific">Kribbella antibiotica</name>
    <dbReference type="NCBI Taxonomy" id="190195"/>
    <lineage>
        <taxon>Bacteria</taxon>
        <taxon>Bacillati</taxon>
        <taxon>Actinomycetota</taxon>
        <taxon>Actinomycetes</taxon>
        <taxon>Propionibacteriales</taxon>
        <taxon>Kribbellaceae</taxon>
        <taxon>Kribbella</taxon>
    </lineage>
</organism>
<evidence type="ECO:0000256" key="1">
    <source>
        <dbReference type="SAM" id="Phobius"/>
    </source>
</evidence>
<dbReference type="EMBL" id="SMKX01000258">
    <property type="protein sequence ID" value="TDD43526.1"/>
    <property type="molecule type" value="Genomic_DNA"/>
</dbReference>
<keyword evidence="1" id="KW-0472">Membrane</keyword>
<accession>A0A4R4YFQ9</accession>
<sequence length="157" mass="16477">MDVRRTAKRLLIGGALAAVVGLIGAIVTDSSTKLSYQVLVTEQSTSGRLPVCKPGLLVIDRTTGDELPCSGTPEGGFTLAERQEILKLSTAMAADGFDSVDEFKLSERATAIGLRHDTPTSSATWAFITLGILGGTAFASGIAVRLGVNVRQRFPRG</sequence>
<dbReference type="AlphaFoldDB" id="A0A4R4YFQ9"/>
<evidence type="ECO:0000313" key="2">
    <source>
        <dbReference type="EMBL" id="TDD43526.1"/>
    </source>
</evidence>
<feature type="transmembrane region" description="Helical" evidence="1">
    <location>
        <begin position="125"/>
        <end position="148"/>
    </location>
</feature>
<dbReference type="RefSeq" id="WP_132177845.1">
    <property type="nucleotide sequence ID" value="NZ_SMKX01000258.1"/>
</dbReference>
<dbReference type="Proteomes" id="UP000295124">
    <property type="component" value="Unassembled WGS sequence"/>
</dbReference>
<reference evidence="2 3" key="1">
    <citation type="submission" date="2019-03" db="EMBL/GenBank/DDBJ databases">
        <title>Draft genome sequences of novel Actinobacteria.</title>
        <authorList>
            <person name="Sahin N."/>
            <person name="Ay H."/>
            <person name="Saygin H."/>
        </authorList>
    </citation>
    <scope>NUCLEOTIDE SEQUENCE [LARGE SCALE GENOMIC DNA]</scope>
    <source>
        <strain evidence="2 3">JCM 13523</strain>
    </source>
</reference>
<dbReference type="OrthoDB" id="9827864at2"/>